<evidence type="ECO:0000259" key="13">
    <source>
        <dbReference type="PROSITE" id="PS50199"/>
    </source>
</evidence>
<dbReference type="PROSITE" id="PS50199">
    <property type="entry name" value="ZF_RANBP2_2"/>
    <property type="match status" value="1"/>
</dbReference>
<keyword evidence="4 12" id="KW-0863">Zinc-finger</keyword>
<evidence type="ECO:0000256" key="1">
    <source>
        <dbReference type="ARBA" id="ARBA00004123"/>
    </source>
</evidence>
<keyword evidence="8" id="KW-0460">Magnesium</keyword>
<evidence type="ECO:0000256" key="12">
    <source>
        <dbReference type="PROSITE-ProRule" id="PRU00322"/>
    </source>
</evidence>
<dbReference type="Proteomes" id="UP001642464">
    <property type="component" value="Unassembled WGS sequence"/>
</dbReference>
<organism evidence="14 15">
    <name type="scientific">Durusdinium trenchii</name>
    <dbReference type="NCBI Taxonomy" id="1381693"/>
    <lineage>
        <taxon>Eukaryota</taxon>
        <taxon>Sar</taxon>
        <taxon>Alveolata</taxon>
        <taxon>Dinophyceae</taxon>
        <taxon>Suessiales</taxon>
        <taxon>Symbiodiniaceae</taxon>
        <taxon>Durusdinium</taxon>
    </lineage>
</organism>
<accession>A0ABP0IJ48</accession>
<evidence type="ECO:0000256" key="6">
    <source>
        <dbReference type="ARBA" id="ARBA00022833"/>
    </source>
</evidence>
<evidence type="ECO:0000256" key="3">
    <source>
        <dbReference type="ARBA" id="ARBA00022723"/>
    </source>
</evidence>
<dbReference type="Pfam" id="PF01612">
    <property type="entry name" value="DNA_pol_A_exo1"/>
    <property type="match status" value="1"/>
</dbReference>
<evidence type="ECO:0000256" key="7">
    <source>
        <dbReference type="ARBA" id="ARBA00022839"/>
    </source>
</evidence>
<keyword evidence="3" id="KW-0479">Metal-binding</keyword>
<keyword evidence="6" id="KW-0862">Zinc</keyword>
<comment type="subcellular location">
    <subcellularLocation>
        <location evidence="1">Nucleus</location>
    </subcellularLocation>
</comment>
<dbReference type="InterPro" id="IPR001876">
    <property type="entry name" value="Znf_RanBP2"/>
</dbReference>
<dbReference type="GO" id="GO:0004527">
    <property type="term" value="F:exonuclease activity"/>
    <property type="evidence" value="ECO:0007669"/>
    <property type="project" value="UniProtKB-KW"/>
</dbReference>
<keyword evidence="2" id="KW-0540">Nuclease</keyword>
<keyword evidence="5" id="KW-0378">Hydrolase</keyword>
<evidence type="ECO:0000256" key="5">
    <source>
        <dbReference type="ARBA" id="ARBA00022801"/>
    </source>
</evidence>
<dbReference type="PANTHER" id="PTHR13620:SF109">
    <property type="entry name" value="3'-5' EXONUCLEASE"/>
    <property type="match status" value="1"/>
</dbReference>
<evidence type="ECO:0000256" key="9">
    <source>
        <dbReference type="ARBA" id="ARBA00023242"/>
    </source>
</evidence>
<dbReference type="EMBL" id="CAXAMM010004158">
    <property type="protein sequence ID" value="CAK9002629.1"/>
    <property type="molecule type" value="Genomic_DNA"/>
</dbReference>
<dbReference type="InterPro" id="IPR051132">
    <property type="entry name" value="3-5_Exonuclease_domain"/>
</dbReference>
<evidence type="ECO:0000313" key="15">
    <source>
        <dbReference type="Proteomes" id="UP001642464"/>
    </source>
</evidence>
<dbReference type="CDD" id="cd06141">
    <property type="entry name" value="WRN_exo"/>
    <property type="match status" value="1"/>
</dbReference>
<dbReference type="InterPro" id="IPR002562">
    <property type="entry name" value="3'-5'_exonuclease_dom"/>
</dbReference>
<evidence type="ECO:0000256" key="8">
    <source>
        <dbReference type="ARBA" id="ARBA00022842"/>
    </source>
</evidence>
<evidence type="ECO:0000256" key="4">
    <source>
        <dbReference type="ARBA" id="ARBA00022771"/>
    </source>
</evidence>
<proteinExistence type="predicted"/>
<sequence>MDFDMCWASATRRVEVITSTSAAEEAISSILRGFSSEVVHHVGFDTEWGSSGEVAVVQLANETSCLLCLLPEVCLNDCPSFLALLGDPQLLKMGVAVALDAELLKNQFKIEMKGCVDLSRLAMREGEVRPGAQPMGLAALTQLLLGIELSKDMAIRRSNWAERPLSRAQLEYAARDALAGHDCGLALARKHKPPGMKLWDWCQDLVDKGKDAKTGKLKKTNGGNGDCAPCMNPELKGVSKATLDCEAYSCVNKFGLRPVYGSDGQQLLHMKDRTVEGLLRRGMASTCREGEMDIIRLHFTPTDHYAYAGLDAAERNACVGCGSYGVARYYIIPRVFFCHLPQKCKSYNCHDVVMLCPRCRAIAEPAQLALTQELLASHGALRAGSLYANENTLTPTQIAAKKAAVTLRRAQKAAQAIPAAKLTALHEAVAAGLGMPLTDGSVGDTHLALAEMLGAGRLPSERVVESAARSPESLRRFLRLWRESFVEVLKPKYLAEGWSLDTGLDGRFVPSVASSLEWPGDWRCHSCGVHCFGRSDWCRCCNEPRPTATGGSPAST</sequence>
<dbReference type="PANTHER" id="PTHR13620">
    <property type="entry name" value="3-5 EXONUCLEASE"/>
    <property type="match status" value="1"/>
</dbReference>
<comment type="caution">
    <text evidence="14">The sequence shown here is derived from an EMBL/GenBank/DDBJ whole genome shotgun (WGS) entry which is preliminary data.</text>
</comment>
<evidence type="ECO:0000256" key="10">
    <source>
        <dbReference type="ARBA" id="ARBA00040531"/>
    </source>
</evidence>
<dbReference type="SUPFAM" id="SSF53098">
    <property type="entry name" value="Ribonuclease H-like"/>
    <property type="match status" value="1"/>
</dbReference>
<dbReference type="InterPro" id="IPR036397">
    <property type="entry name" value="RNaseH_sf"/>
</dbReference>
<dbReference type="SMART" id="SM00474">
    <property type="entry name" value="35EXOc"/>
    <property type="match status" value="1"/>
</dbReference>
<evidence type="ECO:0000256" key="11">
    <source>
        <dbReference type="ARBA" id="ARBA00042761"/>
    </source>
</evidence>
<dbReference type="Gene3D" id="3.30.420.10">
    <property type="entry name" value="Ribonuclease H-like superfamily/Ribonuclease H"/>
    <property type="match status" value="1"/>
</dbReference>
<reference evidence="14 15" key="1">
    <citation type="submission" date="2024-02" db="EMBL/GenBank/DDBJ databases">
        <authorList>
            <person name="Chen Y."/>
            <person name="Shah S."/>
            <person name="Dougan E. K."/>
            <person name="Thang M."/>
            <person name="Chan C."/>
        </authorList>
    </citation>
    <scope>NUCLEOTIDE SEQUENCE [LARGE SCALE GENOMIC DNA]</scope>
</reference>
<protein>
    <recommendedName>
        <fullName evidence="10">3'-5' exonuclease</fullName>
    </recommendedName>
    <alternativeName>
        <fullName evidence="11">Werner Syndrome-like exonuclease</fullName>
    </alternativeName>
</protein>
<evidence type="ECO:0000313" key="14">
    <source>
        <dbReference type="EMBL" id="CAK9002629.1"/>
    </source>
</evidence>
<evidence type="ECO:0000256" key="2">
    <source>
        <dbReference type="ARBA" id="ARBA00022722"/>
    </source>
</evidence>
<name>A0ABP0IJ48_9DINO</name>
<feature type="domain" description="RanBP2-type" evidence="13">
    <location>
        <begin position="518"/>
        <end position="547"/>
    </location>
</feature>
<keyword evidence="9" id="KW-0539">Nucleus</keyword>
<keyword evidence="15" id="KW-1185">Reference proteome</keyword>
<dbReference type="InterPro" id="IPR012337">
    <property type="entry name" value="RNaseH-like_sf"/>
</dbReference>
<gene>
    <name evidence="14" type="ORF">SCF082_LOCUS7427</name>
</gene>
<keyword evidence="7 14" id="KW-0269">Exonuclease</keyword>